<dbReference type="EMBL" id="BNCO01000119">
    <property type="protein sequence ID" value="GIL68489.1"/>
    <property type="molecule type" value="Genomic_DNA"/>
</dbReference>
<dbReference type="AlphaFoldDB" id="A0A8J4BUM8"/>
<name>A0A8J4BUM8_9CHLO</name>
<keyword evidence="3" id="KW-1185">Reference proteome</keyword>
<feature type="compositionally biased region" description="Polar residues" evidence="1">
    <location>
        <begin position="179"/>
        <end position="202"/>
    </location>
</feature>
<reference evidence="2" key="1">
    <citation type="journal article" date="2021" name="Proc. Natl. Acad. Sci. U.S.A.">
        <title>Three genomes in the algal genus Volvox reveal the fate of a haploid sex-determining region after a transition to homothallism.</title>
        <authorList>
            <person name="Yamamoto K."/>
            <person name="Hamaji T."/>
            <person name="Kawai-Toyooka H."/>
            <person name="Matsuzaki R."/>
            <person name="Takahashi F."/>
            <person name="Nishimura Y."/>
            <person name="Kawachi M."/>
            <person name="Noguchi H."/>
            <person name="Minakuchi Y."/>
            <person name="Umen J.G."/>
            <person name="Toyoda A."/>
            <person name="Nozaki H."/>
        </authorList>
    </citation>
    <scope>NUCLEOTIDE SEQUENCE</scope>
    <source>
        <strain evidence="2">NIES-3780</strain>
    </source>
</reference>
<feature type="non-terminal residue" evidence="2">
    <location>
        <position position="233"/>
    </location>
</feature>
<evidence type="ECO:0000313" key="3">
    <source>
        <dbReference type="Proteomes" id="UP000747399"/>
    </source>
</evidence>
<protein>
    <submittedName>
        <fullName evidence="2">Uncharacterized protein</fullName>
    </submittedName>
</protein>
<sequence length="233" mass="24338">MASLRTAADRSEWRQNYKGWLLLLIATEMEPPAASPPQRLPLIPLPQYCHCHCHSLPHPAPLARCHYVCSSSPPAPAPPAACIRSNTAIASLRIASSRAITAAFPPFAILPPAPPLSPVLFAAVPSPPLPVPAPAASSTTCSCTTIDCKVARNLPGLTPSGWLAWNAVCGFCFGAAPSQSRSNAAARSPTRRSGSLTATSSFKKAAQRCGTFDRTGSMGCSAPALKRASSRNS</sequence>
<feature type="region of interest" description="Disordered" evidence="1">
    <location>
        <begin position="179"/>
        <end position="233"/>
    </location>
</feature>
<proteinExistence type="predicted"/>
<dbReference type="Proteomes" id="UP000747399">
    <property type="component" value="Unassembled WGS sequence"/>
</dbReference>
<evidence type="ECO:0000256" key="1">
    <source>
        <dbReference type="SAM" id="MobiDB-lite"/>
    </source>
</evidence>
<evidence type="ECO:0000313" key="2">
    <source>
        <dbReference type="EMBL" id="GIL68489.1"/>
    </source>
</evidence>
<comment type="caution">
    <text evidence="2">The sequence shown here is derived from an EMBL/GenBank/DDBJ whole genome shotgun (WGS) entry which is preliminary data.</text>
</comment>
<organism evidence="2 3">
    <name type="scientific">Volvox africanus</name>
    <dbReference type="NCBI Taxonomy" id="51714"/>
    <lineage>
        <taxon>Eukaryota</taxon>
        <taxon>Viridiplantae</taxon>
        <taxon>Chlorophyta</taxon>
        <taxon>core chlorophytes</taxon>
        <taxon>Chlorophyceae</taxon>
        <taxon>CS clade</taxon>
        <taxon>Chlamydomonadales</taxon>
        <taxon>Volvocaceae</taxon>
        <taxon>Volvox</taxon>
    </lineage>
</organism>
<accession>A0A8J4BUM8</accession>
<gene>
    <name evidence="2" type="ORF">Vafri_21757</name>
</gene>